<feature type="region of interest" description="Disordered" evidence="1">
    <location>
        <begin position="97"/>
        <end position="139"/>
    </location>
</feature>
<name>A0AAD9G487_9STRA</name>
<dbReference type="AlphaFoldDB" id="A0AAD9G487"/>
<dbReference type="EMBL" id="JASMQC010000034">
    <property type="protein sequence ID" value="KAK1931466.1"/>
    <property type="molecule type" value="Genomic_DNA"/>
</dbReference>
<evidence type="ECO:0000256" key="1">
    <source>
        <dbReference type="SAM" id="MobiDB-lite"/>
    </source>
</evidence>
<evidence type="ECO:0000313" key="3">
    <source>
        <dbReference type="Proteomes" id="UP001259832"/>
    </source>
</evidence>
<comment type="caution">
    <text evidence="2">The sequence shown here is derived from an EMBL/GenBank/DDBJ whole genome shotgun (WGS) entry which is preliminary data.</text>
</comment>
<feature type="region of interest" description="Disordered" evidence="1">
    <location>
        <begin position="245"/>
        <end position="296"/>
    </location>
</feature>
<proteinExistence type="predicted"/>
<reference evidence="2" key="1">
    <citation type="submission" date="2023-08" db="EMBL/GenBank/DDBJ databases">
        <title>Reference Genome Resource for the Citrus Pathogen Phytophthora citrophthora.</title>
        <authorList>
            <person name="Moller H."/>
            <person name="Coetzee B."/>
            <person name="Rose L.J."/>
            <person name="Van Niekerk J.M."/>
        </authorList>
    </citation>
    <scope>NUCLEOTIDE SEQUENCE</scope>
    <source>
        <strain evidence="2">STE-U-9442</strain>
    </source>
</reference>
<feature type="compositionally biased region" description="Low complexity" evidence="1">
    <location>
        <begin position="444"/>
        <end position="453"/>
    </location>
</feature>
<dbReference type="Proteomes" id="UP001259832">
    <property type="component" value="Unassembled WGS sequence"/>
</dbReference>
<feature type="compositionally biased region" description="Polar residues" evidence="1">
    <location>
        <begin position="418"/>
        <end position="433"/>
    </location>
</feature>
<gene>
    <name evidence="2" type="ORF">P3T76_013222</name>
</gene>
<feature type="region of interest" description="Disordered" evidence="1">
    <location>
        <begin position="160"/>
        <end position="185"/>
    </location>
</feature>
<organism evidence="2 3">
    <name type="scientific">Phytophthora citrophthora</name>
    <dbReference type="NCBI Taxonomy" id="4793"/>
    <lineage>
        <taxon>Eukaryota</taxon>
        <taxon>Sar</taxon>
        <taxon>Stramenopiles</taxon>
        <taxon>Oomycota</taxon>
        <taxon>Peronosporomycetes</taxon>
        <taxon>Peronosporales</taxon>
        <taxon>Peronosporaceae</taxon>
        <taxon>Phytophthora</taxon>
    </lineage>
</organism>
<protein>
    <submittedName>
        <fullName evidence="2">Uncharacterized protein</fullName>
    </submittedName>
</protein>
<feature type="region of interest" description="Disordered" evidence="1">
    <location>
        <begin position="35"/>
        <end position="54"/>
    </location>
</feature>
<feature type="compositionally biased region" description="Polar residues" evidence="1">
    <location>
        <begin position="270"/>
        <end position="281"/>
    </location>
</feature>
<sequence length="460" mass="49814">MRWGSTGNNVGIGATLNGNASFYYYHEPVGPLGLSHGQPRGVQAKNPPDKRLGRSTVRSFNTLKKASAATVEANPEVEPGHSPLIVCAGRRFYGSDSAFSSEERGNNHTEDPGRPGSINSPPPNNQPEPFTVKSNSPLRQHTDEELEQIIRDLRNQVFQKNSTSNEISSETTQAQKHSRKHLKNPVEKMEAAKMPASASVGSTSHELLHRPLSSSQLNRFVAETTIQMVVPAVLTASPSTARIVGRTSSTPQVSSLDLSSLRRPRPHSSCVNPRSKSATSTRLRRQKKKVEQDDSSDCGEGYLYLVDESEGESEPHSLSPVGPWVVDSFTVETPRSPSASTCHSVSSFGSEDVDVGGACTTADLATMSPRSRLLYISACADDSETLRTQPHGSVLRRCGSALTSRALKTRNVKPKRCSSATTSTRVRSISASRFKTRRRKQNGSSTSSRSSASDTLATQR</sequence>
<accession>A0AAD9G487</accession>
<feature type="compositionally biased region" description="Low complexity" evidence="1">
    <location>
        <begin position="161"/>
        <end position="172"/>
    </location>
</feature>
<evidence type="ECO:0000313" key="2">
    <source>
        <dbReference type="EMBL" id="KAK1931466.1"/>
    </source>
</evidence>
<keyword evidence="3" id="KW-1185">Reference proteome</keyword>
<feature type="region of interest" description="Disordered" evidence="1">
    <location>
        <begin position="409"/>
        <end position="460"/>
    </location>
</feature>
<feature type="compositionally biased region" description="Basic and acidic residues" evidence="1">
    <location>
        <begin position="101"/>
        <end position="113"/>
    </location>
</feature>